<evidence type="ECO:0000256" key="7">
    <source>
        <dbReference type="ARBA" id="ARBA00023242"/>
    </source>
</evidence>
<evidence type="ECO:0000256" key="6">
    <source>
        <dbReference type="ARBA" id="ARBA00023163"/>
    </source>
</evidence>
<dbReference type="PANTHER" id="PTHR46179">
    <property type="entry name" value="ZINC FINGER PROTEIN"/>
    <property type="match status" value="1"/>
</dbReference>
<evidence type="ECO:0000313" key="9">
    <source>
        <dbReference type="EMBL" id="GMH72190.1"/>
    </source>
</evidence>
<name>A0A9W7AQP7_9STRA</name>
<keyword evidence="6" id="KW-0804">Transcription</keyword>
<keyword evidence="3" id="KW-0863">Zinc-finger</keyword>
<gene>
    <name evidence="9" type="ORF">TrST_g779</name>
</gene>
<evidence type="ECO:0000256" key="2">
    <source>
        <dbReference type="ARBA" id="ARBA00022723"/>
    </source>
</evidence>
<dbReference type="InterPro" id="IPR013087">
    <property type="entry name" value="Znf_C2H2_type"/>
</dbReference>
<accession>A0A9W7AQP7</accession>
<dbReference type="AlphaFoldDB" id="A0A9W7AQP7"/>
<evidence type="ECO:0000256" key="3">
    <source>
        <dbReference type="ARBA" id="ARBA00022771"/>
    </source>
</evidence>
<protein>
    <recommendedName>
        <fullName evidence="8">C2H2-type domain-containing protein</fullName>
    </recommendedName>
</protein>
<dbReference type="GO" id="GO:0006357">
    <property type="term" value="P:regulation of transcription by RNA polymerase II"/>
    <property type="evidence" value="ECO:0007669"/>
    <property type="project" value="TreeGrafter"/>
</dbReference>
<comment type="subcellular location">
    <subcellularLocation>
        <location evidence="1">Nucleus</location>
    </subcellularLocation>
</comment>
<dbReference type="GO" id="GO:0005634">
    <property type="term" value="C:nucleus"/>
    <property type="evidence" value="ECO:0007669"/>
    <property type="project" value="UniProtKB-SubCell"/>
</dbReference>
<dbReference type="InterPro" id="IPR051061">
    <property type="entry name" value="Zinc_finger_trans_reg"/>
</dbReference>
<feature type="domain" description="C2H2-type" evidence="8">
    <location>
        <begin position="73"/>
        <end position="98"/>
    </location>
</feature>
<comment type="caution">
    <text evidence="9">The sequence shown here is derived from an EMBL/GenBank/DDBJ whole genome shotgun (WGS) entry which is preliminary data.</text>
</comment>
<reference evidence="10" key="1">
    <citation type="journal article" date="2023" name="Commun. Biol.">
        <title>Genome analysis of Parmales, the sister group of diatoms, reveals the evolutionary specialization of diatoms from phago-mixotrophs to photoautotrophs.</title>
        <authorList>
            <person name="Ban H."/>
            <person name="Sato S."/>
            <person name="Yoshikawa S."/>
            <person name="Yamada K."/>
            <person name="Nakamura Y."/>
            <person name="Ichinomiya M."/>
            <person name="Sato N."/>
            <person name="Blanc-Mathieu R."/>
            <person name="Endo H."/>
            <person name="Kuwata A."/>
            <person name="Ogata H."/>
        </authorList>
    </citation>
    <scope>NUCLEOTIDE SEQUENCE [LARGE SCALE GENOMIC DNA]</scope>
    <source>
        <strain evidence="10">NIES 3701</strain>
    </source>
</reference>
<dbReference type="GO" id="GO:0008270">
    <property type="term" value="F:zinc ion binding"/>
    <property type="evidence" value="ECO:0007669"/>
    <property type="project" value="UniProtKB-KW"/>
</dbReference>
<evidence type="ECO:0000256" key="5">
    <source>
        <dbReference type="ARBA" id="ARBA00023015"/>
    </source>
</evidence>
<evidence type="ECO:0000259" key="8">
    <source>
        <dbReference type="SMART" id="SM00355"/>
    </source>
</evidence>
<dbReference type="PANTHER" id="PTHR46179:SF13">
    <property type="entry name" value="C2H2-TYPE DOMAIN-CONTAINING PROTEIN"/>
    <property type="match status" value="1"/>
</dbReference>
<evidence type="ECO:0000313" key="10">
    <source>
        <dbReference type="Proteomes" id="UP001165085"/>
    </source>
</evidence>
<keyword evidence="5" id="KW-0805">Transcription regulation</keyword>
<dbReference type="Proteomes" id="UP001165085">
    <property type="component" value="Unassembled WGS sequence"/>
</dbReference>
<dbReference type="SMART" id="SM00355">
    <property type="entry name" value="ZnF_C2H2"/>
    <property type="match status" value="3"/>
</dbReference>
<sequence>MFMRLAASSAFDILTKEGRAAVATYNFIDGRDDPRTRSKEHSWQHLLQVEAKRSVRFKDKFAFTIGPDGVKWYHCDVPGCTHKAKRVGDLKKHKQSIHDFGVMSHRCDQEGCTYKAKKTSHLKSHKSSNHNIGVVLHPCTVEGCDFAPKQASDLKRHKKRKHP</sequence>
<dbReference type="EMBL" id="BRXY01000154">
    <property type="protein sequence ID" value="GMH72190.1"/>
    <property type="molecule type" value="Genomic_DNA"/>
</dbReference>
<proteinExistence type="predicted"/>
<keyword evidence="10" id="KW-1185">Reference proteome</keyword>
<dbReference type="Gene3D" id="3.30.160.60">
    <property type="entry name" value="Classic Zinc Finger"/>
    <property type="match status" value="1"/>
</dbReference>
<evidence type="ECO:0000256" key="4">
    <source>
        <dbReference type="ARBA" id="ARBA00022833"/>
    </source>
</evidence>
<organism evidence="9 10">
    <name type="scientific">Triparma strigata</name>
    <dbReference type="NCBI Taxonomy" id="1606541"/>
    <lineage>
        <taxon>Eukaryota</taxon>
        <taxon>Sar</taxon>
        <taxon>Stramenopiles</taxon>
        <taxon>Ochrophyta</taxon>
        <taxon>Bolidophyceae</taxon>
        <taxon>Parmales</taxon>
        <taxon>Triparmaceae</taxon>
        <taxon>Triparma</taxon>
    </lineage>
</organism>
<keyword evidence="7" id="KW-0539">Nucleus</keyword>
<keyword evidence="4" id="KW-0862">Zinc</keyword>
<feature type="domain" description="C2H2-type" evidence="8">
    <location>
        <begin position="137"/>
        <end position="162"/>
    </location>
</feature>
<feature type="domain" description="C2H2-type" evidence="8">
    <location>
        <begin position="105"/>
        <end position="130"/>
    </location>
</feature>
<keyword evidence="2" id="KW-0479">Metal-binding</keyword>
<evidence type="ECO:0000256" key="1">
    <source>
        <dbReference type="ARBA" id="ARBA00004123"/>
    </source>
</evidence>